<accession>A0A0A0MBZ9</accession>
<reference evidence="2 3" key="1">
    <citation type="submission" date="2013-08" db="EMBL/GenBank/DDBJ databases">
        <title>Genomic analysis of Lysobacter defluvii.</title>
        <authorList>
            <person name="Wang Q."/>
            <person name="Wang G."/>
        </authorList>
    </citation>
    <scope>NUCLEOTIDE SEQUENCE [LARGE SCALE GENOMIC DNA]</scope>
    <source>
        <strain evidence="2 3">IMMIB APB-9</strain>
    </source>
</reference>
<evidence type="ECO:0000313" key="3">
    <source>
        <dbReference type="Proteomes" id="UP000030003"/>
    </source>
</evidence>
<dbReference type="SUPFAM" id="SSF55144">
    <property type="entry name" value="LigT-like"/>
    <property type="match status" value="1"/>
</dbReference>
<dbReference type="InterPro" id="IPR009097">
    <property type="entry name" value="Cyclic_Pdiesterase"/>
</dbReference>
<dbReference type="EMBL" id="AVBH01000015">
    <property type="protein sequence ID" value="KGO99451.1"/>
    <property type="molecule type" value="Genomic_DNA"/>
</dbReference>
<evidence type="ECO:0000256" key="1">
    <source>
        <dbReference type="ARBA" id="ARBA00022801"/>
    </source>
</evidence>
<gene>
    <name evidence="2" type="ORF">N791_07345</name>
</gene>
<dbReference type="GO" id="GO:0008664">
    <property type="term" value="F:RNA 2',3'-cyclic 3'-phosphodiesterase activity"/>
    <property type="evidence" value="ECO:0007669"/>
    <property type="project" value="InterPro"/>
</dbReference>
<keyword evidence="1" id="KW-0378">Hydrolase</keyword>
<dbReference type="GO" id="GO:0016874">
    <property type="term" value="F:ligase activity"/>
    <property type="evidence" value="ECO:0007669"/>
    <property type="project" value="UniProtKB-KW"/>
</dbReference>
<dbReference type="Gene3D" id="3.90.1140.10">
    <property type="entry name" value="Cyclic phosphodiesterase"/>
    <property type="match status" value="1"/>
</dbReference>
<dbReference type="PANTHER" id="PTHR35561:SF1">
    <property type="entry name" value="RNA 2',3'-CYCLIC PHOSPHODIESTERASE"/>
    <property type="match status" value="1"/>
</dbReference>
<evidence type="ECO:0000313" key="2">
    <source>
        <dbReference type="EMBL" id="KGO99451.1"/>
    </source>
</evidence>
<name>A0A0A0MBZ9_9GAMM</name>
<dbReference type="PANTHER" id="PTHR35561">
    <property type="entry name" value="RNA 2',3'-CYCLIC PHOSPHODIESTERASE"/>
    <property type="match status" value="1"/>
</dbReference>
<dbReference type="AlphaFoldDB" id="A0A0A0MBZ9"/>
<dbReference type="eggNOG" id="COG1514">
    <property type="taxonomic scope" value="Bacteria"/>
</dbReference>
<proteinExistence type="predicted"/>
<dbReference type="GO" id="GO:0004113">
    <property type="term" value="F:2',3'-cyclic-nucleotide 3'-phosphodiesterase activity"/>
    <property type="evidence" value="ECO:0007669"/>
    <property type="project" value="InterPro"/>
</dbReference>
<dbReference type="Proteomes" id="UP000030003">
    <property type="component" value="Unassembled WGS sequence"/>
</dbReference>
<protein>
    <submittedName>
        <fullName evidence="2">2'-5' RNA ligase</fullName>
    </submittedName>
</protein>
<sequence length="173" mass="18636">MPDEALREAMARIAADLEATQPGAGRRIRPERYHMTLRFLGGFDSLAAGLLDTFRAAAGTLPLEPFTFHLDRAGSFRNRSIPWWLGCADVPPPLAALQGALERSLGASMLPLAPAPAFVPHVTVVRDARRPLPSLAIGPLEWNATELVLVHSDAAAGHAYARLGSWVLKPGME</sequence>
<organism evidence="2 3">
    <name type="scientific">Lysobacter defluvii IMMIB APB-9 = DSM 18482</name>
    <dbReference type="NCBI Taxonomy" id="1385515"/>
    <lineage>
        <taxon>Bacteria</taxon>
        <taxon>Pseudomonadati</taxon>
        <taxon>Pseudomonadota</taxon>
        <taxon>Gammaproteobacteria</taxon>
        <taxon>Lysobacterales</taxon>
        <taxon>Lysobacteraceae</taxon>
        <taxon>Novilysobacter</taxon>
    </lineage>
</organism>
<dbReference type="STRING" id="1385515.GCA_000423325_01105"/>
<dbReference type="InterPro" id="IPR004175">
    <property type="entry name" value="RNA_CPDase"/>
</dbReference>
<dbReference type="Pfam" id="PF13563">
    <property type="entry name" value="2_5_RNA_ligase2"/>
    <property type="match status" value="1"/>
</dbReference>
<comment type="caution">
    <text evidence="2">The sequence shown here is derived from an EMBL/GenBank/DDBJ whole genome shotgun (WGS) entry which is preliminary data.</text>
</comment>
<keyword evidence="2" id="KW-0436">Ligase</keyword>
<keyword evidence="3" id="KW-1185">Reference proteome</keyword>